<keyword evidence="1 2" id="KW-0812">Transmembrane</keyword>
<comment type="caution">
    <text evidence="2">The sequence shown here is derived from an EMBL/GenBank/DDBJ whole genome shotgun (WGS) entry which is preliminary data.</text>
</comment>
<evidence type="ECO:0000256" key="1">
    <source>
        <dbReference type="SAM" id="Phobius"/>
    </source>
</evidence>
<feature type="transmembrane region" description="Helical" evidence="1">
    <location>
        <begin position="150"/>
        <end position="175"/>
    </location>
</feature>
<sequence>MNLFFGVSLTASFLGGMVALFAPCCITFLFPSYLGTIFKERKRVVFLTLIFAAGLGSILVPVALGASIIVSFFDKFHTTTYLLGALIMFLVGLMTLFEVKLMLPLPHYTMPRKTTVLSTYLLGLFSGITSSCCAPVLFAAITLSSLSPTLLSSLIVSITYVLGIVFPLFFLSLFYEKLSNKYLYKIKSRWEKPIKIAASLTFMISAVVIASLALAGKIEMDRNMAYGEELRRFIFNLSGRLTNPFIDLLLIVLLVIFIKIMIKEARRGQKK</sequence>
<protein>
    <submittedName>
        <fullName evidence="2">Cytochrome c biogenesis protein transmembrane region</fullName>
    </submittedName>
</protein>
<feature type="transmembrane region" description="Helical" evidence="1">
    <location>
        <begin position="196"/>
        <end position="216"/>
    </location>
</feature>
<feature type="transmembrane region" description="Helical" evidence="1">
    <location>
        <begin position="12"/>
        <end position="34"/>
    </location>
</feature>
<keyword evidence="1" id="KW-1133">Transmembrane helix</keyword>
<proteinExistence type="predicted"/>
<organism evidence="2 3">
    <name type="scientific">Candidatus Gottesmanbacteria bacterium GW2011_GWA2_42_18</name>
    <dbReference type="NCBI Taxonomy" id="1618442"/>
    <lineage>
        <taxon>Bacteria</taxon>
        <taxon>Candidatus Gottesmaniibacteriota</taxon>
    </lineage>
</organism>
<dbReference type="PANTHER" id="PTHR31272:SF9">
    <property type="entry name" value="BLL1027 PROTEIN"/>
    <property type="match status" value="1"/>
</dbReference>
<feature type="transmembrane region" description="Helical" evidence="1">
    <location>
        <begin position="46"/>
        <end position="73"/>
    </location>
</feature>
<feature type="transmembrane region" description="Helical" evidence="1">
    <location>
        <begin position="120"/>
        <end position="144"/>
    </location>
</feature>
<dbReference type="EMBL" id="LCDD01000010">
    <property type="protein sequence ID" value="KKS47008.1"/>
    <property type="molecule type" value="Genomic_DNA"/>
</dbReference>
<reference evidence="2 3" key="1">
    <citation type="journal article" date="2015" name="Nature">
        <title>rRNA introns, odd ribosomes, and small enigmatic genomes across a large radiation of phyla.</title>
        <authorList>
            <person name="Brown C.T."/>
            <person name="Hug L.A."/>
            <person name="Thomas B.C."/>
            <person name="Sharon I."/>
            <person name="Castelle C.J."/>
            <person name="Singh A."/>
            <person name="Wilkins M.J."/>
            <person name="Williams K.H."/>
            <person name="Banfield J.F."/>
        </authorList>
    </citation>
    <scope>NUCLEOTIDE SEQUENCE [LARGE SCALE GENOMIC DNA]</scope>
</reference>
<gene>
    <name evidence="2" type="ORF">UV09_C0010G0018</name>
</gene>
<keyword evidence="1" id="KW-0472">Membrane</keyword>
<evidence type="ECO:0000313" key="3">
    <source>
        <dbReference type="Proteomes" id="UP000034320"/>
    </source>
</evidence>
<evidence type="ECO:0000313" key="2">
    <source>
        <dbReference type="EMBL" id="KKS47008.1"/>
    </source>
</evidence>
<feature type="transmembrane region" description="Helical" evidence="1">
    <location>
        <begin position="79"/>
        <end position="99"/>
    </location>
</feature>
<dbReference type="PANTHER" id="PTHR31272">
    <property type="entry name" value="CYTOCHROME C-TYPE BIOGENESIS PROTEIN HI_1454-RELATED"/>
    <property type="match status" value="1"/>
</dbReference>
<dbReference type="InterPro" id="IPR051790">
    <property type="entry name" value="Cytochrome_c-biogenesis_DsbD"/>
</dbReference>
<dbReference type="AlphaFoldDB" id="A0A0G1CBI5"/>
<name>A0A0G1CBI5_9BACT</name>
<accession>A0A0G1CBI5</accession>
<dbReference type="Proteomes" id="UP000034320">
    <property type="component" value="Unassembled WGS sequence"/>
</dbReference>
<feature type="transmembrane region" description="Helical" evidence="1">
    <location>
        <begin position="245"/>
        <end position="262"/>
    </location>
</feature>